<evidence type="ECO:0000313" key="2">
    <source>
        <dbReference type="Proteomes" id="UP001189429"/>
    </source>
</evidence>
<sequence>MIELGVSGRLAIVCAPQELMFSSVVTEASVPTAVGTCSTNYVRRGSVATTAEVAVSQQWIRKRSPGNVDDAAGVGAVGGLTFFTDVVKSHVDESGTLTRI</sequence>
<gene>
    <name evidence="1" type="ORF">PCOR1329_LOCUS63066</name>
</gene>
<protein>
    <submittedName>
        <fullName evidence="1">Uncharacterized protein</fullName>
    </submittedName>
</protein>
<dbReference type="Proteomes" id="UP001189429">
    <property type="component" value="Unassembled WGS sequence"/>
</dbReference>
<organism evidence="1 2">
    <name type="scientific">Prorocentrum cordatum</name>
    <dbReference type="NCBI Taxonomy" id="2364126"/>
    <lineage>
        <taxon>Eukaryota</taxon>
        <taxon>Sar</taxon>
        <taxon>Alveolata</taxon>
        <taxon>Dinophyceae</taxon>
        <taxon>Prorocentrales</taxon>
        <taxon>Prorocentraceae</taxon>
        <taxon>Prorocentrum</taxon>
    </lineage>
</organism>
<name>A0ABN9W580_9DINO</name>
<dbReference type="EMBL" id="CAUYUJ010017993">
    <property type="protein sequence ID" value="CAK0879727.1"/>
    <property type="molecule type" value="Genomic_DNA"/>
</dbReference>
<comment type="caution">
    <text evidence="1">The sequence shown here is derived from an EMBL/GenBank/DDBJ whole genome shotgun (WGS) entry which is preliminary data.</text>
</comment>
<reference evidence="1" key="1">
    <citation type="submission" date="2023-10" db="EMBL/GenBank/DDBJ databases">
        <authorList>
            <person name="Chen Y."/>
            <person name="Shah S."/>
            <person name="Dougan E. K."/>
            <person name="Thang M."/>
            <person name="Chan C."/>
        </authorList>
    </citation>
    <scope>NUCLEOTIDE SEQUENCE [LARGE SCALE GENOMIC DNA]</scope>
</reference>
<keyword evidence="2" id="KW-1185">Reference proteome</keyword>
<accession>A0ABN9W580</accession>
<proteinExistence type="predicted"/>
<evidence type="ECO:0000313" key="1">
    <source>
        <dbReference type="EMBL" id="CAK0879727.1"/>
    </source>
</evidence>